<evidence type="ECO:0000259" key="1">
    <source>
        <dbReference type="Pfam" id="PF13649"/>
    </source>
</evidence>
<dbReference type="RefSeq" id="WP_088251550.1">
    <property type="nucleotide sequence ID" value="NZ_NIDE01000001.1"/>
</dbReference>
<evidence type="ECO:0000313" key="3">
    <source>
        <dbReference type="Proteomes" id="UP000214646"/>
    </source>
</evidence>
<keyword evidence="2" id="KW-0489">Methyltransferase</keyword>
<proteinExistence type="predicted"/>
<organism evidence="2 3">
    <name type="scientific">Fimbriiglobus ruber</name>
    <dbReference type="NCBI Taxonomy" id="1908690"/>
    <lineage>
        <taxon>Bacteria</taxon>
        <taxon>Pseudomonadati</taxon>
        <taxon>Planctomycetota</taxon>
        <taxon>Planctomycetia</taxon>
        <taxon>Gemmatales</taxon>
        <taxon>Gemmataceae</taxon>
        <taxon>Fimbriiglobus</taxon>
    </lineage>
</organism>
<dbReference type="AlphaFoldDB" id="A0A225DZ92"/>
<comment type="caution">
    <text evidence="2">The sequence shown here is derived from an EMBL/GenBank/DDBJ whole genome shotgun (WGS) entry which is preliminary data.</text>
</comment>
<dbReference type="EMBL" id="NIDE01000001">
    <property type="protein sequence ID" value="OWK46303.1"/>
    <property type="molecule type" value="Genomic_DNA"/>
</dbReference>
<sequence>MTTQMKSTNGPTLDDVEFARGYIDDVVCNDDEVIVQGWMLHPEQEFTDLRLYLDGELVGTGSTASRPDLAKVFPWIPHAAQSGVYVRLKRPTPARSVGRVDLVGCQASKPIARMSVRYRTDLGTAVPTPSSDLMFRVAHTRNDRSFKIWGLKCYGDFLEYFDHHGGLNQAHRLLDWGCGCGRLTAHFIAAPNGPEVYGCDVDSEAVAWCEAHLQPGRFKTIDPFPPTPYQEGFFHRAIGYSVFTHLTREVQIEWLKEVRRILAPGGIFVATVHGESAASFDFPGRVGAVLVDGIHDGIQDETLGGIVPKGYYRGTFQTQEYTRRVWGQFFDILEYKVRGIGNHQDVVVMQRPA</sequence>
<evidence type="ECO:0000313" key="2">
    <source>
        <dbReference type="EMBL" id="OWK46303.1"/>
    </source>
</evidence>
<keyword evidence="3" id="KW-1185">Reference proteome</keyword>
<dbReference type="InterPro" id="IPR041698">
    <property type="entry name" value="Methyltransf_25"/>
</dbReference>
<reference evidence="3" key="1">
    <citation type="submission" date="2017-06" db="EMBL/GenBank/DDBJ databases">
        <title>Genome analysis of Fimbriiglobus ruber SP5, the first member of the order Planctomycetales with confirmed chitinolytic capability.</title>
        <authorList>
            <person name="Ravin N.V."/>
            <person name="Rakitin A.L."/>
            <person name="Ivanova A.A."/>
            <person name="Beletsky A.V."/>
            <person name="Kulichevskaya I.S."/>
            <person name="Mardanov A.V."/>
            <person name="Dedysh S.N."/>
        </authorList>
    </citation>
    <scope>NUCLEOTIDE SEQUENCE [LARGE SCALE GENOMIC DNA]</scope>
    <source>
        <strain evidence="3">SP5</strain>
    </source>
</reference>
<dbReference type="Proteomes" id="UP000214646">
    <property type="component" value="Unassembled WGS sequence"/>
</dbReference>
<dbReference type="GO" id="GO:0032259">
    <property type="term" value="P:methylation"/>
    <property type="evidence" value="ECO:0007669"/>
    <property type="project" value="UniProtKB-KW"/>
</dbReference>
<feature type="domain" description="Methyltransferase" evidence="1">
    <location>
        <begin position="174"/>
        <end position="266"/>
    </location>
</feature>
<accession>A0A225DZ92</accession>
<dbReference type="InterPro" id="IPR029063">
    <property type="entry name" value="SAM-dependent_MTases_sf"/>
</dbReference>
<name>A0A225DZ92_9BACT</name>
<gene>
    <name evidence="2" type="ORF">FRUB_00002</name>
</gene>
<protein>
    <submittedName>
        <fullName evidence="2">Methyltransferase</fullName>
    </submittedName>
</protein>
<dbReference type="GO" id="GO:0008168">
    <property type="term" value="F:methyltransferase activity"/>
    <property type="evidence" value="ECO:0007669"/>
    <property type="project" value="UniProtKB-KW"/>
</dbReference>
<keyword evidence="2" id="KW-0808">Transferase</keyword>
<dbReference type="OrthoDB" id="9811589at2"/>
<dbReference type="Pfam" id="PF13649">
    <property type="entry name" value="Methyltransf_25"/>
    <property type="match status" value="1"/>
</dbReference>
<dbReference type="Gene3D" id="3.40.50.150">
    <property type="entry name" value="Vaccinia Virus protein VP39"/>
    <property type="match status" value="1"/>
</dbReference>
<dbReference type="SUPFAM" id="SSF53335">
    <property type="entry name" value="S-adenosyl-L-methionine-dependent methyltransferases"/>
    <property type="match status" value="1"/>
</dbReference>
<dbReference type="CDD" id="cd02440">
    <property type="entry name" value="AdoMet_MTases"/>
    <property type="match status" value="1"/>
</dbReference>